<feature type="region of interest" description="Disordered" evidence="2">
    <location>
        <begin position="577"/>
        <end position="600"/>
    </location>
</feature>
<keyword evidence="5" id="KW-1185">Reference proteome</keyword>
<dbReference type="SUPFAM" id="SSF56112">
    <property type="entry name" value="Protein kinase-like (PK-like)"/>
    <property type="match status" value="1"/>
</dbReference>
<dbReference type="PANTHER" id="PTHR24416">
    <property type="entry name" value="TYROSINE-PROTEIN KINASE RECEPTOR"/>
    <property type="match status" value="1"/>
</dbReference>
<evidence type="ECO:0000313" key="5">
    <source>
        <dbReference type="Proteomes" id="UP000789901"/>
    </source>
</evidence>
<dbReference type="Proteomes" id="UP000789901">
    <property type="component" value="Unassembled WGS sequence"/>
</dbReference>
<evidence type="ECO:0000256" key="1">
    <source>
        <dbReference type="SAM" id="Coils"/>
    </source>
</evidence>
<dbReference type="InterPro" id="IPR050122">
    <property type="entry name" value="RTK"/>
</dbReference>
<dbReference type="Pfam" id="PF07714">
    <property type="entry name" value="PK_Tyr_Ser-Thr"/>
    <property type="match status" value="1"/>
</dbReference>
<evidence type="ECO:0000256" key="2">
    <source>
        <dbReference type="SAM" id="MobiDB-lite"/>
    </source>
</evidence>
<comment type="caution">
    <text evidence="4">The sequence shown here is derived from an EMBL/GenBank/DDBJ whole genome shotgun (WGS) entry which is preliminary data.</text>
</comment>
<feature type="coiled-coil region" evidence="1">
    <location>
        <begin position="121"/>
        <end position="148"/>
    </location>
</feature>
<feature type="non-terminal residue" evidence="4">
    <location>
        <position position="1"/>
    </location>
</feature>
<dbReference type="PANTHER" id="PTHR24416:SF611">
    <property type="entry name" value="TYROSINE-PROTEIN KINASE TRANSMEMBRANE RECEPTOR ROR"/>
    <property type="match status" value="1"/>
</dbReference>
<reference evidence="4 5" key="1">
    <citation type="submission" date="2021-06" db="EMBL/GenBank/DDBJ databases">
        <authorList>
            <person name="Kallberg Y."/>
            <person name="Tangrot J."/>
            <person name="Rosling A."/>
        </authorList>
    </citation>
    <scope>NUCLEOTIDE SEQUENCE [LARGE SCALE GENOMIC DNA]</scope>
    <source>
        <strain evidence="4 5">120-4 pot B 10/14</strain>
    </source>
</reference>
<feature type="coiled-coil region" evidence="1">
    <location>
        <begin position="30"/>
        <end position="78"/>
    </location>
</feature>
<dbReference type="EMBL" id="CAJVQB010026558">
    <property type="protein sequence ID" value="CAG8808844.1"/>
    <property type="molecule type" value="Genomic_DNA"/>
</dbReference>
<dbReference type="InterPro" id="IPR001245">
    <property type="entry name" value="Ser-Thr/Tyr_kinase_cat_dom"/>
</dbReference>
<sequence length="600" mass="70767">ELPKCTTMENIEINQSVNYFPSLFNSNGLFKDELNNYNKYQKEFNSLDEKSNGVKENVLELKNELKVWMQRKSQLEVAKKKINNTYPSNDPPKNMDYKYYQEKYAIAQEFITGWSDCINDIQDCQKKCDELEKLFEESIQNNKDIMKQTFDQLSKLNLSNRHLYSYFYKCFKPFFCCNFGFFPKTNTKIQLENIFNEIRNNLDSYQQDIIASKDKVRECSECLNQTVLQINRIRMCRTPAYSKQAQQCPVCNKQYVFIKWCKFCVREQFQKQFSSWETGHSEFDKIIRDSQLSIKFPNVYIQWIPYEKFSNIEFVGKGAFAKVYKADWVEGLGVWDYALGKRVQYQNTPVALKELIKSENISKNFLEEVIAYIKSSSSTVLRCYGISRNPESKEFIMVFPYAHGGYYPFSNRNYDEYLIKEICEETNPLRPKVLKGTPPGYEKLMQKCWDADPNKRPTTKELYQKILFWLNEFNKSPLPETVNQFVTSNSEVSDETHTFNNDQFASKLITLKAIKNHKDDKIVDTNSVDIDNNGDESDEWNTLHVNDYQNWLYNFDIMRDYSEEKIASIVNKNIPNVEEKGSTNDEEKKLNTNEETKQSN</sequence>
<keyword evidence="1" id="KW-0175">Coiled coil</keyword>
<accession>A0ABN7W046</accession>
<dbReference type="Gene3D" id="1.10.510.10">
    <property type="entry name" value="Transferase(Phosphotransferase) domain 1"/>
    <property type="match status" value="2"/>
</dbReference>
<feature type="domain" description="Serine-threonine/tyrosine-protein kinase catalytic" evidence="3">
    <location>
        <begin position="313"/>
        <end position="405"/>
    </location>
</feature>
<name>A0ABN7W046_GIGMA</name>
<gene>
    <name evidence="4" type="ORF">GMARGA_LOCUS24776</name>
</gene>
<evidence type="ECO:0000313" key="4">
    <source>
        <dbReference type="EMBL" id="CAG8808844.1"/>
    </source>
</evidence>
<organism evidence="4 5">
    <name type="scientific">Gigaspora margarita</name>
    <dbReference type="NCBI Taxonomy" id="4874"/>
    <lineage>
        <taxon>Eukaryota</taxon>
        <taxon>Fungi</taxon>
        <taxon>Fungi incertae sedis</taxon>
        <taxon>Mucoromycota</taxon>
        <taxon>Glomeromycotina</taxon>
        <taxon>Glomeromycetes</taxon>
        <taxon>Diversisporales</taxon>
        <taxon>Gigasporaceae</taxon>
        <taxon>Gigaspora</taxon>
    </lineage>
</organism>
<proteinExistence type="predicted"/>
<dbReference type="InterPro" id="IPR011009">
    <property type="entry name" value="Kinase-like_dom_sf"/>
</dbReference>
<protein>
    <submittedName>
        <fullName evidence="4">11481_t:CDS:1</fullName>
    </submittedName>
</protein>
<evidence type="ECO:0000259" key="3">
    <source>
        <dbReference type="Pfam" id="PF07714"/>
    </source>
</evidence>